<sequence length="65" mass="7293">MILALLSCLVFSVYYYVEAFKSALPAKKWAVAGLFLGPMVLPMFSISQRVALRQARGFNNSFIFV</sequence>
<evidence type="ECO:0000256" key="1">
    <source>
        <dbReference type="SAM" id="Phobius"/>
    </source>
</evidence>
<gene>
    <name evidence="2" type="ORF">GLIP_2631</name>
</gene>
<dbReference type="RefSeq" id="WP_008845061.1">
    <property type="nucleotide sequence ID" value="NZ_BAEN01000049.1"/>
</dbReference>
<feature type="transmembrane region" description="Helical" evidence="1">
    <location>
        <begin position="29"/>
        <end position="46"/>
    </location>
</feature>
<dbReference type="OrthoDB" id="5772022at2"/>
<accession>K6XUA8</accession>
<dbReference type="STRING" id="1127673.GLIP_2631"/>
<evidence type="ECO:0000313" key="2">
    <source>
        <dbReference type="EMBL" id="GAC15256.1"/>
    </source>
</evidence>
<dbReference type="EMBL" id="BAEN01000049">
    <property type="protein sequence ID" value="GAC15256.1"/>
    <property type="molecule type" value="Genomic_DNA"/>
</dbReference>
<dbReference type="AlphaFoldDB" id="K6XUA8"/>
<keyword evidence="3" id="KW-1185">Reference proteome</keyword>
<evidence type="ECO:0000313" key="3">
    <source>
        <dbReference type="Proteomes" id="UP000006334"/>
    </source>
</evidence>
<organism evidence="2 3">
    <name type="scientific">Aliiglaciecola lipolytica E3</name>
    <dbReference type="NCBI Taxonomy" id="1127673"/>
    <lineage>
        <taxon>Bacteria</taxon>
        <taxon>Pseudomonadati</taxon>
        <taxon>Pseudomonadota</taxon>
        <taxon>Gammaproteobacteria</taxon>
        <taxon>Alteromonadales</taxon>
        <taxon>Alteromonadaceae</taxon>
        <taxon>Aliiglaciecola</taxon>
    </lineage>
</organism>
<keyword evidence="1" id="KW-0472">Membrane</keyword>
<keyword evidence="1" id="KW-1133">Transmembrane helix</keyword>
<proteinExistence type="predicted"/>
<protein>
    <submittedName>
        <fullName evidence="2">Uncharacterized protein</fullName>
    </submittedName>
</protein>
<reference evidence="2 3" key="1">
    <citation type="journal article" date="2017" name="Antonie Van Leeuwenhoek">
        <title>Rhizobium rhizosphaerae sp. nov., a novel species isolated from rice rhizosphere.</title>
        <authorList>
            <person name="Zhao J.J."/>
            <person name="Zhang J."/>
            <person name="Zhang R.J."/>
            <person name="Zhang C.W."/>
            <person name="Yin H.Q."/>
            <person name="Zhang X.X."/>
        </authorList>
    </citation>
    <scope>NUCLEOTIDE SEQUENCE [LARGE SCALE GENOMIC DNA]</scope>
    <source>
        <strain evidence="2 3">E3</strain>
    </source>
</reference>
<comment type="caution">
    <text evidence="2">The sequence shown here is derived from an EMBL/GenBank/DDBJ whole genome shotgun (WGS) entry which is preliminary data.</text>
</comment>
<dbReference type="Proteomes" id="UP000006334">
    <property type="component" value="Unassembled WGS sequence"/>
</dbReference>
<keyword evidence="1" id="KW-0812">Transmembrane</keyword>
<name>K6XUA8_9ALTE</name>
<dbReference type="eggNOG" id="ENOG5031EJZ">
    <property type="taxonomic scope" value="Bacteria"/>
</dbReference>